<dbReference type="SUPFAM" id="SSF53448">
    <property type="entry name" value="Nucleotide-diphospho-sugar transferases"/>
    <property type="match status" value="1"/>
</dbReference>
<gene>
    <name evidence="5" type="ORF">PTI97_11405</name>
</gene>
<evidence type="ECO:0000259" key="4">
    <source>
        <dbReference type="Pfam" id="PF00535"/>
    </source>
</evidence>
<name>A0ABY7X655_9BACL</name>
<keyword evidence="2" id="KW-0328">Glycosyltransferase</keyword>
<dbReference type="Proteomes" id="UP001213680">
    <property type="component" value="Chromosome"/>
</dbReference>
<accession>A0ABY7X655</accession>
<dbReference type="Pfam" id="PF00535">
    <property type="entry name" value="Glycos_transf_2"/>
    <property type="match status" value="1"/>
</dbReference>
<dbReference type="CDD" id="cd00761">
    <property type="entry name" value="Glyco_tranf_GTA_type"/>
    <property type="match status" value="1"/>
</dbReference>
<protein>
    <submittedName>
        <fullName evidence="5">Glycosyltransferase family A protein</fullName>
    </submittedName>
</protein>
<organism evidence="5 6">
    <name type="scientific">Exiguobacterium marinum</name>
    <dbReference type="NCBI Taxonomy" id="273528"/>
    <lineage>
        <taxon>Bacteria</taxon>
        <taxon>Bacillati</taxon>
        <taxon>Bacillota</taxon>
        <taxon>Bacilli</taxon>
        <taxon>Bacillales</taxon>
        <taxon>Bacillales Family XII. Incertae Sedis</taxon>
        <taxon>Exiguobacterium</taxon>
    </lineage>
</organism>
<dbReference type="InterPro" id="IPR029044">
    <property type="entry name" value="Nucleotide-diphossugar_trans"/>
</dbReference>
<keyword evidence="3" id="KW-0808">Transferase</keyword>
<dbReference type="PANTHER" id="PTHR22916">
    <property type="entry name" value="GLYCOSYLTRANSFERASE"/>
    <property type="match status" value="1"/>
</dbReference>
<dbReference type="EMBL" id="CP118099">
    <property type="protein sequence ID" value="WDH77371.1"/>
    <property type="molecule type" value="Genomic_DNA"/>
</dbReference>
<feature type="domain" description="Glycosyltransferase 2-like" evidence="4">
    <location>
        <begin position="5"/>
        <end position="149"/>
    </location>
</feature>
<dbReference type="Gene3D" id="3.90.550.10">
    <property type="entry name" value="Spore Coat Polysaccharide Biosynthesis Protein SpsA, Chain A"/>
    <property type="match status" value="1"/>
</dbReference>
<dbReference type="InterPro" id="IPR001173">
    <property type="entry name" value="Glyco_trans_2-like"/>
</dbReference>
<sequence length="346" mass="41113">MPLVSLVVPIYNTAPYIEQCLESLVNQTYPNLEIICINDGSTDNSFGVLLQYDSDLRVQLYDQTNRGCSFSRNRGLNLADGEYIMFVDSDDWLDLDAIRLMVEHAERERADAVMGTYVREYEGRSLPKHIFNANFLSYDEEETKRYVHRRLFGLMGEELARPETVDALNSNCITLYHRDLIKHLSFDSTYGSFADLYYQIRALENCKRFIYIDYPVYHYRKTNVTSMTSTYQKNLIASRIEFFHILMRYIEERNLDEDYNRALYNRIALSMIGIGLNEIWSQKSFLNQAETLKQVLRQKEFRQAYSQIDMKYFDLKWRMFFQLCKREQTISLVLMLRSVDYLRKRV</sequence>
<evidence type="ECO:0000256" key="2">
    <source>
        <dbReference type="ARBA" id="ARBA00022676"/>
    </source>
</evidence>
<reference evidence="5 6" key="1">
    <citation type="submission" date="2023-02" db="EMBL/GenBank/DDBJ databases">
        <title>A bacterium isolated from plastisphere.</title>
        <authorList>
            <person name="Sun Y."/>
        </authorList>
    </citation>
    <scope>NUCLEOTIDE SEQUENCE [LARGE SCALE GENOMIC DNA]</scope>
    <source>
        <strain evidence="6">a-1</strain>
    </source>
</reference>
<keyword evidence="6" id="KW-1185">Reference proteome</keyword>
<evidence type="ECO:0000313" key="6">
    <source>
        <dbReference type="Proteomes" id="UP001213680"/>
    </source>
</evidence>
<evidence type="ECO:0000256" key="3">
    <source>
        <dbReference type="ARBA" id="ARBA00022679"/>
    </source>
</evidence>
<proteinExistence type="inferred from homology"/>
<evidence type="ECO:0000313" key="5">
    <source>
        <dbReference type="EMBL" id="WDH77371.1"/>
    </source>
</evidence>
<comment type="similarity">
    <text evidence="1">Belongs to the glycosyltransferase 2 family.</text>
</comment>
<dbReference type="PANTHER" id="PTHR22916:SF51">
    <property type="entry name" value="GLYCOSYLTRANSFERASE EPSH-RELATED"/>
    <property type="match status" value="1"/>
</dbReference>
<evidence type="ECO:0000256" key="1">
    <source>
        <dbReference type="ARBA" id="ARBA00006739"/>
    </source>
</evidence>